<reference evidence="5 6" key="1">
    <citation type="submission" date="2019-08" db="EMBL/GenBank/DDBJ databases">
        <title>Genome sequencing of Paenibacillus faecis DSM 23593(T).</title>
        <authorList>
            <person name="Kook J.-K."/>
            <person name="Park S.-N."/>
            <person name="Lim Y.K."/>
        </authorList>
    </citation>
    <scope>NUCLEOTIDE SEQUENCE [LARGE SCALE GENOMIC DNA]</scope>
    <source>
        <strain evidence="5 6">DSM 23593</strain>
    </source>
</reference>
<sequence length="282" mass="31824">MNASKQTIDRKHNENTEIHPFLIDIPQQALDDLRDRLERTRWPDEPNSIDWDYGVPVRYLKEMAAYWRTEYDWRKYEDALNRFPQYTTTIDGQQVHFLQVRSPEPDAMPLILTHGWPGSIVEFMNIIGPLSDPRAHGGRPEDAFHLVIPSIPGFGFSGPTNEIGWNTDRVAAAWLELMGRLGYERFGVQGGDTGAIISPKMGNLAPDRVIGIHSNGLIAFPSGDPADRDLLLTNVSIYWFTGTAGSSARIYKEDAKSWGMPGKKSNACLRHNDNGICHEKTY</sequence>
<dbReference type="Proteomes" id="UP000325218">
    <property type="component" value="Unassembled WGS sequence"/>
</dbReference>
<name>A0A5D0CRB3_9BACL</name>
<evidence type="ECO:0000256" key="2">
    <source>
        <dbReference type="ARBA" id="ARBA00022797"/>
    </source>
</evidence>
<evidence type="ECO:0000256" key="3">
    <source>
        <dbReference type="ARBA" id="ARBA00022801"/>
    </source>
</evidence>
<dbReference type="Gene3D" id="3.40.50.1820">
    <property type="entry name" value="alpha/beta hydrolase"/>
    <property type="match status" value="2"/>
</dbReference>
<dbReference type="InterPro" id="IPR016292">
    <property type="entry name" value="Epoxide_hydrolase"/>
</dbReference>
<dbReference type="InterPro" id="IPR010497">
    <property type="entry name" value="Epoxide_hydro_N"/>
</dbReference>
<dbReference type="InterPro" id="IPR000639">
    <property type="entry name" value="Epox_hydrolase-like"/>
</dbReference>
<accession>A0A5D0CRB3</accession>
<dbReference type="PANTHER" id="PTHR21661:SF35">
    <property type="entry name" value="EPOXIDE HYDROLASE"/>
    <property type="match status" value="1"/>
</dbReference>
<dbReference type="OrthoDB" id="9780765at2"/>
<dbReference type="GO" id="GO:0004301">
    <property type="term" value="F:epoxide hydrolase activity"/>
    <property type="evidence" value="ECO:0007669"/>
    <property type="project" value="TreeGrafter"/>
</dbReference>
<dbReference type="SUPFAM" id="SSF53474">
    <property type="entry name" value="alpha/beta-Hydrolases"/>
    <property type="match status" value="1"/>
</dbReference>
<evidence type="ECO:0000259" key="4">
    <source>
        <dbReference type="Pfam" id="PF06441"/>
    </source>
</evidence>
<dbReference type="AlphaFoldDB" id="A0A5D0CRB3"/>
<dbReference type="RefSeq" id="WP_148454022.1">
    <property type="nucleotide sequence ID" value="NZ_VSDO01000003.1"/>
</dbReference>
<keyword evidence="2" id="KW-0058">Aromatic hydrocarbons catabolism</keyword>
<keyword evidence="3 5" id="KW-0378">Hydrolase</keyword>
<dbReference type="GO" id="GO:0097176">
    <property type="term" value="P:epoxide metabolic process"/>
    <property type="evidence" value="ECO:0007669"/>
    <property type="project" value="TreeGrafter"/>
</dbReference>
<dbReference type="EMBL" id="VSDO01000003">
    <property type="protein sequence ID" value="TYA12363.1"/>
    <property type="molecule type" value="Genomic_DNA"/>
</dbReference>
<dbReference type="PRINTS" id="PR00412">
    <property type="entry name" value="EPOXHYDRLASE"/>
</dbReference>
<organism evidence="5 6">
    <name type="scientific">Paenibacillus faecis</name>
    <dbReference type="NCBI Taxonomy" id="862114"/>
    <lineage>
        <taxon>Bacteria</taxon>
        <taxon>Bacillati</taxon>
        <taxon>Bacillota</taxon>
        <taxon>Bacilli</taxon>
        <taxon>Bacillales</taxon>
        <taxon>Paenibacillaceae</taxon>
        <taxon>Paenibacillus</taxon>
    </lineage>
</organism>
<proteinExistence type="inferred from homology"/>
<feature type="domain" description="Epoxide hydrolase N-terminal" evidence="4">
    <location>
        <begin position="18"/>
        <end position="123"/>
    </location>
</feature>
<comment type="caution">
    <text evidence="5">The sequence shown here is derived from an EMBL/GenBank/DDBJ whole genome shotgun (WGS) entry which is preliminary data.</text>
</comment>
<dbReference type="Pfam" id="PF06441">
    <property type="entry name" value="EHN"/>
    <property type="match status" value="1"/>
</dbReference>
<dbReference type="PANTHER" id="PTHR21661">
    <property type="entry name" value="EPOXIDE HYDROLASE 1-RELATED"/>
    <property type="match status" value="1"/>
</dbReference>
<gene>
    <name evidence="5" type="ORF">FRY98_16850</name>
</gene>
<evidence type="ECO:0000313" key="6">
    <source>
        <dbReference type="Proteomes" id="UP000325218"/>
    </source>
</evidence>
<dbReference type="PIRSF" id="PIRSF001112">
    <property type="entry name" value="Epoxide_hydrolase"/>
    <property type="match status" value="1"/>
</dbReference>
<evidence type="ECO:0000256" key="1">
    <source>
        <dbReference type="ARBA" id="ARBA00010088"/>
    </source>
</evidence>
<keyword evidence="6" id="KW-1185">Reference proteome</keyword>
<comment type="similarity">
    <text evidence="1">Belongs to the peptidase S33 family.</text>
</comment>
<protein>
    <submittedName>
        <fullName evidence="5">Epoxide hydrolase 1</fullName>
    </submittedName>
</protein>
<evidence type="ECO:0000313" key="5">
    <source>
        <dbReference type="EMBL" id="TYA12363.1"/>
    </source>
</evidence>
<dbReference type="InterPro" id="IPR029058">
    <property type="entry name" value="AB_hydrolase_fold"/>
</dbReference>